<dbReference type="SUPFAM" id="SSF53807">
    <property type="entry name" value="Helical backbone' metal receptor"/>
    <property type="match status" value="1"/>
</dbReference>
<dbReference type="PANTHER" id="PTHR30532:SF24">
    <property type="entry name" value="FERRIC ENTEROBACTIN-BINDING PERIPLASMIC PROTEIN FEPB"/>
    <property type="match status" value="1"/>
</dbReference>
<evidence type="ECO:0000313" key="7">
    <source>
        <dbReference type="EMBL" id="AIU93739.1"/>
    </source>
</evidence>
<dbReference type="PANTHER" id="PTHR30532">
    <property type="entry name" value="IRON III DICITRATE-BINDING PERIPLASMIC PROTEIN"/>
    <property type="match status" value="1"/>
</dbReference>
<evidence type="ECO:0000256" key="4">
    <source>
        <dbReference type="ARBA" id="ARBA00022729"/>
    </source>
</evidence>
<keyword evidence="3" id="KW-0813">Transport</keyword>
<reference evidence="7" key="1">
    <citation type="submission" date="2014-03" db="EMBL/GenBank/DDBJ databases">
        <authorList>
            <person name="Zhang G."/>
            <person name="Zhu L."/>
            <person name="Fang P."/>
        </authorList>
    </citation>
    <scope>NUCLEOTIDE SEQUENCE</scope>
    <source>
        <strain evidence="7">NS1</strain>
        <plasmid evidence="7">pNSL1</plasmid>
    </source>
</reference>
<dbReference type="GO" id="GO:1901678">
    <property type="term" value="P:iron coordination entity transport"/>
    <property type="evidence" value="ECO:0007669"/>
    <property type="project" value="UniProtKB-ARBA"/>
</dbReference>
<dbReference type="GO" id="GO:0030288">
    <property type="term" value="C:outer membrane-bounded periplasmic space"/>
    <property type="evidence" value="ECO:0007669"/>
    <property type="project" value="TreeGrafter"/>
</dbReference>
<evidence type="ECO:0000256" key="1">
    <source>
        <dbReference type="ARBA" id="ARBA00004196"/>
    </source>
</evidence>
<proteinExistence type="inferred from homology"/>
<name>A0A097SQD5_9NOCA</name>
<dbReference type="InterPro" id="IPR002491">
    <property type="entry name" value="ABC_transptr_periplasmic_BD"/>
</dbReference>
<evidence type="ECO:0000256" key="5">
    <source>
        <dbReference type="SAM" id="SignalP"/>
    </source>
</evidence>
<evidence type="ECO:0000259" key="6">
    <source>
        <dbReference type="PROSITE" id="PS50983"/>
    </source>
</evidence>
<dbReference type="PROSITE" id="PS50983">
    <property type="entry name" value="FE_B12_PBP"/>
    <property type="match status" value="1"/>
</dbReference>
<dbReference type="Pfam" id="PF01497">
    <property type="entry name" value="Peripla_BP_2"/>
    <property type="match status" value="1"/>
</dbReference>
<evidence type="ECO:0000256" key="3">
    <source>
        <dbReference type="ARBA" id="ARBA00022448"/>
    </source>
</evidence>
<feature type="domain" description="Fe/B12 periplasmic-binding" evidence="6">
    <location>
        <begin position="57"/>
        <end position="318"/>
    </location>
</feature>
<comment type="similarity">
    <text evidence="2">Belongs to the bacterial solute-binding protein 8 family.</text>
</comment>
<dbReference type="AlphaFoldDB" id="A0A097SQD5"/>
<geneLocation type="plasmid" evidence="7">
    <name>pNSL1</name>
</geneLocation>
<dbReference type="Gene3D" id="3.40.50.1980">
    <property type="entry name" value="Nitrogenase molybdenum iron protein domain"/>
    <property type="match status" value="2"/>
</dbReference>
<comment type="subcellular location">
    <subcellularLocation>
        <location evidence="1">Cell envelope</location>
    </subcellularLocation>
</comment>
<organism evidence="7">
    <name type="scientific">Rhodococcus sp. NS1</name>
    <dbReference type="NCBI Taxonomy" id="402236"/>
    <lineage>
        <taxon>Bacteria</taxon>
        <taxon>Bacillati</taxon>
        <taxon>Actinomycetota</taxon>
        <taxon>Actinomycetes</taxon>
        <taxon>Mycobacteriales</taxon>
        <taxon>Nocardiaceae</taxon>
        <taxon>Rhodococcus</taxon>
    </lineage>
</organism>
<accession>A0A097SQD5</accession>
<evidence type="ECO:0000256" key="2">
    <source>
        <dbReference type="ARBA" id="ARBA00008814"/>
    </source>
</evidence>
<sequence>MSLFSSARWRAATACFVLLSLTTACTSSPDPEPSKRIHDVIVTHSQGETTLSAVPQRIVALSTSWADTVLAFDIDPIAVGVLTGYAPADGRFPWQGEYQPTPIALSLLGDPDFEAIAATSPDLILADFSARNSAVYDRLSQIAPTIAPLDDSGYVDPWREQVDVLGQILNRPADADALIAAADTELDEIRTSFPCLQGASFLLATLSTDSVGVVADPRDPAAELFGDLGMELLPEVVDLAEGRTRLTVSYEQSADLAGADLMLVRDRGGRALPSPPSGHTVALDGPLATALSDPSVQNLDYITESLAPALGALCTTSP</sequence>
<dbReference type="InterPro" id="IPR051313">
    <property type="entry name" value="Bact_iron-sidero_bind"/>
</dbReference>
<protein>
    <recommendedName>
        <fullName evidence="6">Fe/B12 periplasmic-binding domain-containing protein</fullName>
    </recommendedName>
</protein>
<gene>
    <name evidence="7" type="ORF">LRS1606.305</name>
</gene>
<keyword evidence="7" id="KW-0614">Plasmid</keyword>
<dbReference type="EMBL" id="KJ605395">
    <property type="protein sequence ID" value="AIU93739.1"/>
    <property type="molecule type" value="Genomic_DNA"/>
</dbReference>
<keyword evidence="4 5" id="KW-0732">Signal</keyword>
<feature type="chain" id="PRO_5039706339" description="Fe/B12 periplasmic-binding domain-containing protein" evidence="5">
    <location>
        <begin position="27"/>
        <end position="318"/>
    </location>
</feature>
<feature type="signal peptide" evidence="5">
    <location>
        <begin position="1"/>
        <end position="26"/>
    </location>
</feature>